<feature type="transmembrane region" description="Helical" evidence="1">
    <location>
        <begin position="70"/>
        <end position="94"/>
    </location>
</feature>
<evidence type="ECO:0000313" key="3">
    <source>
        <dbReference type="Proteomes" id="UP000759131"/>
    </source>
</evidence>
<accession>A0A7R9QBC5</accession>
<sequence>MQRKTGQFNANCTKSSDCESILGLKCFTRKTKNINEEKGCICPEGKWFDYDSTKLMCVDDSNDPNTAMQIYKITMIFASCCLALILIIFLVCILR</sequence>
<keyword evidence="1" id="KW-0472">Membrane</keyword>
<dbReference type="Proteomes" id="UP000759131">
    <property type="component" value="Unassembled WGS sequence"/>
</dbReference>
<protein>
    <submittedName>
        <fullName evidence="2">Uncharacterized protein</fullName>
    </submittedName>
</protein>
<dbReference type="OrthoDB" id="6528644at2759"/>
<keyword evidence="1" id="KW-1133">Transmembrane helix</keyword>
<gene>
    <name evidence="2" type="ORF">OSB1V03_LOCUS17722</name>
</gene>
<keyword evidence="3" id="KW-1185">Reference proteome</keyword>
<evidence type="ECO:0000313" key="2">
    <source>
        <dbReference type="EMBL" id="CAD7639258.1"/>
    </source>
</evidence>
<name>A0A7R9QBC5_9ACAR</name>
<evidence type="ECO:0000256" key="1">
    <source>
        <dbReference type="SAM" id="Phobius"/>
    </source>
</evidence>
<keyword evidence="1" id="KW-0812">Transmembrane</keyword>
<organism evidence="2">
    <name type="scientific">Medioppia subpectinata</name>
    <dbReference type="NCBI Taxonomy" id="1979941"/>
    <lineage>
        <taxon>Eukaryota</taxon>
        <taxon>Metazoa</taxon>
        <taxon>Ecdysozoa</taxon>
        <taxon>Arthropoda</taxon>
        <taxon>Chelicerata</taxon>
        <taxon>Arachnida</taxon>
        <taxon>Acari</taxon>
        <taxon>Acariformes</taxon>
        <taxon>Sarcoptiformes</taxon>
        <taxon>Oribatida</taxon>
        <taxon>Brachypylina</taxon>
        <taxon>Oppioidea</taxon>
        <taxon>Oppiidae</taxon>
        <taxon>Medioppia</taxon>
    </lineage>
</organism>
<dbReference type="EMBL" id="OC876448">
    <property type="protein sequence ID" value="CAD7639258.1"/>
    <property type="molecule type" value="Genomic_DNA"/>
</dbReference>
<dbReference type="AlphaFoldDB" id="A0A7R9QBC5"/>
<reference evidence="2" key="1">
    <citation type="submission" date="2020-11" db="EMBL/GenBank/DDBJ databases">
        <authorList>
            <person name="Tran Van P."/>
        </authorList>
    </citation>
    <scope>NUCLEOTIDE SEQUENCE</scope>
</reference>
<dbReference type="EMBL" id="CAJPIZ010021873">
    <property type="protein sequence ID" value="CAG2117769.1"/>
    <property type="molecule type" value="Genomic_DNA"/>
</dbReference>
<feature type="non-terminal residue" evidence="2">
    <location>
        <position position="95"/>
    </location>
</feature>
<proteinExistence type="predicted"/>